<organism evidence="3 4">
    <name type="scientific">Candidatus Methylomirabilis tolerans</name>
    <dbReference type="NCBI Taxonomy" id="3123416"/>
    <lineage>
        <taxon>Bacteria</taxon>
        <taxon>Candidatus Methylomirabilota</taxon>
        <taxon>Candidatus Methylomirabilia</taxon>
        <taxon>Candidatus Methylomirabilales</taxon>
        <taxon>Candidatus Methylomirabilaceae</taxon>
        <taxon>Candidatus Methylomirabilis</taxon>
    </lineage>
</organism>
<dbReference type="GO" id="GO:0004519">
    <property type="term" value="F:endonuclease activity"/>
    <property type="evidence" value="ECO:0007669"/>
    <property type="project" value="UniProtKB-KW"/>
</dbReference>
<feature type="region of interest" description="Disordered" evidence="1">
    <location>
        <begin position="54"/>
        <end position="82"/>
    </location>
</feature>
<dbReference type="GO" id="GO:0003676">
    <property type="term" value="F:nucleic acid binding"/>
    <property type="evidence" value="ECO:0007669"/>
    <property type="project" value="InterPro"/>
</dbReference>
<sequence length="207" mass="22987">MNFGLGGNHSVILMSVRPNAPYRDRLEDSGTTLVYEGHDMPKGVSCPNPKVVDQPLTYPSGGPTQNGKFASAAHATKGGSRPPERVRVYEKIRPGIWSYNGVFHLVDAWTERDEFRTVCKFKLVAVEGDEDFEQPVHANAQRRRIVPTHVKLEVWKRDGAKCSVCGAVDELHFDHILPFAKGGTSMTAANVQLLCARHNLEKSDHIQ</sequence>
<dbReference type="EMBL" id="JAIOIU010000029">
    <property type="protein sequence ID" value="MBZ0159008.1"/>
    <property type="molecule type" value="Genomic_DNA"/>
</dbReference>
<proteinExistence type="predicted"/>
<accession>A0AAJ1AH78</accession>
<dbReference type="InterPro" id="IPR002711">
    <property type="entry name" value="HNH"/>
</dbReference>
<dbReference type="SMART" id="SM00507">
    <property type="entry name" value="HNHc"/>
    <property type="match status" value="1"/>
</dbReference>
<dbReference type="GO" id="GO:0008270">
    <property type="term" value="F:zinc ion binding"/>
    <property type="evidence" value="ECO:0007669"/>
    <property type="project" value="InterPro"/>
</dbReference>
<keyword evidence="3" id="KW-0378">Hydrolase</keyword>
<gene>
    <name evidence="3" type="ORF">K8G79_02500</name>
</gene>
<evidence type="ECO:0000313" key="3">
    <source>
        <dbReference type="EMBL" id="MBZ0159008.1"/>
    </source>
</evidence>
<comment type="caution">
    <text evidence="3">The sequence shown here is derived from an EMBL/GenBank/DDBJ whole genome shotgun (WGS) entry which is preliminary data.</text>
</comment>
<protein>
    <submittedName>
        <fullName evidence="3">HNH endonuclease</fullName>
    </submittedName>
</protein>
<evidence type="ECO:0000313" key="4">
    <source>
        <dbReference type="Proteomes" id="UP001197609"/>
    </source>
</evidence>
<name>A0AAJ1AH78_9BACT</name>
<reference evidence="3 4" key="1">
    <citation type="journal article" date="2021" name="bioRxiv">
        <title>Unraveling nitrogen, sulfur and carbon metabolic pathways and microbial community transcriptional responses to substrate deprivation and toxicity stresses in a bioreactor mimicking anoxic brackish coastal sediment conditions.</title>
        <authorList>
            <person name="Martins P.D."/>
            <person name="Echeveste M.J."/>
            <person name="Arshad A."/>
            <person name="Kurth J."/>
            <person name="Ouboter H."/>
            <person name="Jetten M.S.M."/>
            <person name="Welte C.U."/>
        </authorList>
    </citation>
    <scope>NUCLEOTIDE SEQUENCE [LARGE SCALE GENOMIC DNA]</scope>
    <source>
        <strain evidence="3">MAG_38</strain>
    </source>
</reference>
<dbReference type="AlphaFoldDB" id="A0AAJ1AH78"/>
<dbReference type="Pfam" id="PF01844">
    <property type="entry name" value="HNH"/>
    <property type="match status" value="1"/>
</dbReference>
<feature type="domain" description="HNH nuclease" evidence="2">
    <location>
        <begin position="149"/>
        <end position="200"/>
    </location>
</feature>
<evidence type="ECO:0000259" key="2">
    <source>
        <dbReference type="SMART" id="SM00507"/>
    </source>
</evidence>
<keyword evidence="3" id="KW-0540">Nuclease</keyword>
<evidence type="ECO:0000256" key="1">
    <source>
        <dbReference type="SAM" id="MobiDB-lite"/>
    </source>
</evidence>
<dbReference type="Gene3D" id="1.10.30.50">
    <property type="match status" value="1"/>
</dbReference>
<dbReference type="InterPro" id="IPR003615">
    <property type="entry name" value="HNH_nuc"/>
</dbReference>
<keyword evidence="3" id="KW-0255">Endonuclease</keyword>
<dbReference type="Proteomes" id="UP001197609">
    <property type="component" value="Unassembled WGS sequence"/>
</dbReference>